<dbReference type="InterPro" id="IPR029058">
    <property type="entry name" value="AB_hydrolase_fold"/>
</dbReference>
<dbReference type="RefSeq" id="WP_344603632.1">
    <property type="nucleotide sequence ID" value="NZ_BAAAHE010000012.1"/>
</dbReference>
<evidence type="ECO:0000256" key="5">
    <source>
        <dbReference type="SAM" id="SignalP"/>
    </source>
</evidence>
<protein>
    <submittedName>
        <fullName evidence="7">Alpha/beta hydrolase</fullName>
    </submittedName>
</protein>
<feature type="region of interest" description="Disordered" evidence="4">
    <location>
        <begin position="151"/>
        <end position="174"/>
    </location>
</feature>
<proteinExistence type="inferred from homology"/>
<evidence type="ECO:0000256" key="1">
    <source>
        <dbReference type="ARBA" id="ARBA00010088"/>
    </source>
</evidence>
<gene>
    <name evidence="7" type="ORF">GCM10009547_17170</name>
</gene>
<dbReference type="Pfam" id="PF00561">
    <property type="entry name" value="Abhydrolase_1"/>
    <property type="match status" value="1"/>
</dbReference>
<keyword evidence="8" id="KW-1185">Reference proteome</keyword>
<feature type="chain" id="PRO_5046493654" evidence="5">
    <location>
        <begin position="29"/>
        <end position="513"/>
    </location>
</feature>
<comment type="caution">
    <text evidence="7">The sequence shown here is derived from an EMBL/GenBank/DDBJ whole genome shotgun (WGS) entry which is preliminary data.</text>
</comment>
<comment type="similarity">
    <text evidence="1">Belongs to the peptidase S33 family.</text>
</comment>
<dbReference type="InterPro" id="IPR000073">
    <property type="entry name" value="AB_hydrolase_1"/>
</dbReference>
<keyword evidence="2 5" id="KW-0732">Signal</keyword>
<name>A0ABN1GPH5_9ACTN</name>
<feature type="signal peptide" evidence="5">
    <location>
        <begin position="1"/>
        <end position="28"/>
    </location>
</feature>
<dbReference type="PANTHER" id="PTHR43248">
    <property type="entry name" value="2-SUCCINYL-6-HYDROXY-2,4-CYCLOHEXADIENE-1-CARBOXYLATE SYNTHASE"/>
    <property type="match status" value="1"/>
</dbReference>
<dbReference type="SUPFAM" id="SSF53474">
    <property type="entry name" value="alpha/beta-Hydrolases"/>
    <property type="match status" value="1"/>
</dbReference>
<reference evidence="7 8" key="1">
    <citation type="journal article" date="2019" name="Int. J. Syst. Evol. Microbiol.">
        <title>The Global Catalogue of Microorganisms (GCM) 10K type strain sequencing project: providing services to taxonomists for standard genome sequencing and annotation.</title>
        <authorList>
            <consortium name="The Broad Institute Genomics Platform"/>
            <consortium name="The Broad Institute Genome Sequencing Center for Infectious Disease"/>
            <person name="Wu L."/>
            <person name="Ma J."/>
        </authorList>
    </citation>
    <scope>NUCLEOTIDE SEQUENCE [LARGE SCALE GENOMIC DNA]</scope>
    <source>
        <strain evidence="7 8">JCM 10671</strain>
    </source>
</reference>
<evidence type="ECO:0000313" key="8">
    <source>
        <dbReference type="Proteomes" id="UP001500957"/>
    </source>
</evidence>
<dbReference type="GO" id="GO:0016787">
    <property type="term" value="F:hydrolase activity"/>
    <property type="evidence" value="ECO:0007669"/>
    <property type="project" value="UniProtKB-KW"/>
</dbReference>
<sequence>MSRRAAFVTVPLLALVATGLAVPGPADAEPAPAADATVAAAPSISWKRCGQARLRAVGAQCGMLAVPLNHADPGGRHIKIAVSRIRATAPTSKRQGPLLVNPGGPGGRGLHWSAYLYRDLPRSVRSTYDIVGFDPRGVGASSPSLRCKANYAKGPRPAYRPSSGPAKPPSANERKWLTRSKSYAQACADRYPNLLPFLRTEDVARDLDLLRRALGAERINYYGFSYGTYLGQVYATLFPARTRRLVFDGVVDPRNVWYAGQLAQDRAFEKAMNRFWAWVAKNHRTYRLGSTTKQVRTRYYREERALTRRQKGPIGPAEWNDVFLTAGYSQYTWRAIASAWASWERGSTAAIRSRYANDIADFDNGYGMYLAVQCTDVAWPKDYARWRRDAFATAKKAKFETWGNVWFNAPCLYWKAPAGVPVSIDGSRTPSLLIVSTTLDGATPFSGALYARRQFPRSALVAQVGSTTHSDSLNGNDCVDRRVIRYLRDGTLPRRTSGSGADVRCSRTPLPRA</sequence>
<dbReference type="Gene3D" id="3.40.50.1820">
    <property type="entry name" value="alpha/beta hydrolase"/>
    <property type="match status" value="1"/>
</dbReference>
<dbReference type="InterPro" id="IPR051601">
    <property type="entry name" value="Serine_prot/Carboxylest_S33"/>
</dbReference>
<evidence type="ECO:0000256" key="4">
    <source>
        <dbReference type="SAM" id="MobiDB-lite"/>
    </source>
</evidence>
<keyword evidence="3 7" id="KW-0378">Hydrolase</keyword>
<feature type="domain" description="AB hydrolase-1" evidence="6">
    <location>
        <begin position="97"/>
        <end position="457"/>
    </location>
</feature>
<evidence type="ECO:0000256" key="3">
    <source>
        <dbReference type="ARBA" id="ARBA00022801"/>
    </source>
</evidence>
<dbReference type="EMBL" id="BAAAHE010000012">
    <property type="protein sequence ID" value="GAA0615768.1"/>
    <property type="molecule type" value="Genomic_DNA"/>
</dbReference>
<evidence type="ECO:0000313" key="7">
    <source>
        <dbReference type="EMBL" id="GAA0615768.1"/>
    </source>
</evidence>
<accession>A0ABN1GPH5</accession>
<dbReference type="Proteomes" id="UP001500957">
    <property type="component" value="Unassembled WGS sequence"/>
</dbReference>
<dbReference type="PANTHER" id="PTHR43248:SF29">
    <property type="entry name" value="TRIPEPTIDYL AMINOPEPTIDASE"/>
    <property type="match status" value="1"/>
</dbReference>
<evidence type="ECO:0000259" key="6">
    <source>
        <dbReference type="Pfam" id="PF00561"/>
    </source>
</evidence>
<evidence type="ECO:0000256" key="2">
    <source>
        <dbReference type="ARBA" id="ARBA00022729"/>
    </source>
</evidence>
<organism evidence="7 8">
    <name type="scientific">Sporichthya brevicatena</name>
    <dbReference type="NCBI Taxonomy" id="171442"/>
    <lineage>
        <taxon>Bacteria</taxon>
        <taxon>Bacillati</taxon>
        <taxon>Actinomycetota</taxon>
        <taxon>Actinomycetes</taxon>
        <taxon>Sporichthyales</taxon>
        <taxon>Sporichthyaceae</taxon>
        <taxon>Sporichthya</taxon>
    </lineage>
</organism>